<dbReference type="InParanoid" id="A0A0G4H3F9"/>
<feature type="region of interest" description="Disordered" evidence="1">
    <location>
        <begin position="19"/>
        <end position="38"/>
    </location>
</feature>
<feature type="transmembrane region" description="Helical" evidence="2">
    <location>
        <begin position="96"/>
        <end position="116"/>
    </location>
</feature>
<dbReference type="VEuPathDB" id="CryptoDB:Vbra_19473"/>
<keyword evidence="4" id="KW-1185">Reference proteome</keyword>
<dbReference type="Proteomes" id="UP000041254">
    <property type="component" value="Unassembled WGS sequence"/>
</dbReference>
<evidence type="ECO:0000313" key="3">
    <source>
        <dbReference type="EMBL" id="CEM38000.1"/>
    </source>
</evidence>
<dbReference type="EMBL" id="CDMY01000964">
    <property type="protein sequence ID" value="CEM38000.1"/>
    <property type="molecule type" value="Genomic_DNA"/>
</dbReference>
<keyword evidence="2" id="KW-1133">Transmembrane helix</keyword>
<accession>A0A0G4H3F9</accession>
<feature type="transmembrane region" description="Helical" evidence="2">
    <location>
        <begin position="229"/>
        <end position="251"/>
    </location>
</feature>
<organism evidence="3 4">
    <name type="scientific">Vitrella brassicaformis (strain CCMP3155)</name>
    <dbReference type="NCBI Taxonomy" id="1169540"/>
    <lineage>
        <taxon>Eukaryota</taxon>
        <taxon>Sar</taxon>
        <taxon>Alveolata</taxon>
        <taxon>Colpodellida</taxon>
        <taxon>Vitrellaceae</taxon>
        <taxon>Vitrella</taxon>
    </lineage>
</organism>
<evidence type="ECO:0000313" key="4">
    <source>
        <dbReference type="Proteomes" id="UP000041254"/>
    </source>
</evidence>
<keyword evidence="2" id="KW-0812">Transmembrane</keyword>
<feature type="transmembrane region" description="Helical" evidence="2">
    <location>
        <begin position="157"/>
        <end position="175"/>
    </location>
</feature>
<gene>
    <name evidence="3" type="ORF">Vbra_19473</name>
</gene>
<feature type="transmembrane region" description="Helical" evidence="2">
    <location>
        <begin position="329"/>
        <end position="354"/>
    </location>
</feature>
<evidence type="ECO:0000256" key="2">
    <source>
        <dbReference type="SAM" id="Phobius"/>
    </source>
</evidence>
<reference evidence="3 4" key="1">
    <citation type="submission" date="2014-11" db="EMBL/GenBank/DDBJ databases">
        <authorList>
            <person name="Zhu J."/>
            <person name="Qi W."/>
            <person name="Song R."/>
        </authorList>
    </citation>
    <scope>NUCLEOTIDE SEQUENCE [LARGE SCALE GENOMIC DNA]</scope>
</reference>
<keyword evidence="2" id="KW-0472">Membrane</keyword>
<sequence length="511" mass="56821">MIGARLHKKNRRHYAAGRVVSSPEASEAGGGGGMDSADSTVVAGRDESITSSDDDEDACYVGDIGLQHDVFNLSIACLMGAFGLTSIGRPLQLSPFLLLLLTIFVLTVQISLLFTLDPDFTSALGFHHLESGAQDKSGLTIDTIIDRQIQTLLRQSVSNRLCAIFSIGILLIMLAKDIRERAKSVELLTCLSFPKTETFWGRYSLKARHPAFEEKTWLTGKMRPIGMSFLFVCFLVNVLELVIDFWIGWIGCDLIVGNADDPMFAVLTVLGIIWLSDFDAVLAAAIPGLLNMVVPSDCWVIVETLRPYSSTHPQPDYTISQLMATIGMYVALVMAIPIYVQFFLLILILAVVYYLTAKQAVTFCDCLLAPFWVIFELLQSLLEIWPPILVSVIIALLWLQCAKSPVLTYEILAKKYYPNAFFAQGSFLDDWRRWGIPLFFVSIPIINHFSTTRRELMHVLRERFRKQGLFLGVQGEDRQPLLKEGANEGEGGSGGDADETAYLLVEQRGQT</sequence>
<protein>
    <submittedName>
        <fullName evidence="3">Uncharacterized protein</fullName>
    </submittedName>
</protein>
<proteinExistence type="predicted"/>
<feature type="transmembrane region" description="Helical" evidence="2">
    <location>
        <begin position="384"/>
        <end position="400"/>
    </location>
</feature>
<dbReference type="AlphaFoldDB" id="A0A0G4H3F9"/>
<evidence type="ECO:0000256" key="1">
    <source>
        <dbReference type="SAM" id="MobiDB-lite"/>
    </source>
</evidence>
<feature type="transmembrane region" description="Helical" evidence="2">
    <location>
        <begin position="263"/>
        <end position="286"/>
    </location>
</feature>
<name>A0A0G4H3F9_VITBC</name>